<dbReference type="AlphaFoldDB" id="A0A0B7BYE5"/>
<organism evidence="1">
    <name type="scientific">Arion vulgaris</name>
    <dbReference type="NCBI Taxonomy" id="1028688"/>
    <lineage>
        <taxon>Eukaryota</taxon>
        <taxon>Metazoa</taxon>
        <taxon>Spiralia</taxon>
        <taxon>Lophotrochozoa</taxon>
        <taxon>Mollusca</taxon>
        <taxon>Gastropoda</taxon>
        <taxon>Heterobranchia</taxon>
        <taxon>Euthyneura</taxon>
        <taxon>Panpulmonata</taxon>
        <taxon>Eupulmonata</taxon>
        <taxon>Stylommatophora</taxon>
        <taxon>Helicina</taxon>
        <taxon>Arionoidea</taxon>
        <taxon>Arionidae</taxon>
        <taxon>Arion</taxon>
    </lineage>
</organism>
<proteinExistence type="predicted"/>
<protein>
    <submittedName>
        <fullName evidence="1">Uncharacterized protein</fullName>
    </submittedName>
</protein>
<accession>A0A0B7BYE5</accession>
<evidence type="ECO:0000313" key="1">
    <source>
        <dbReference type="EMBL" id="CEK98249.1"/>
    </source>
</evidence>
<reference evidence="1" key="1">
    <citation type="submission" date="2014-12" db="EMBL/GenBank/DDBJ databases">
        <title>Insight into the proteome of Arion vulgaris.</title>
        <authorList>
            <person name="Aradska J."/>
            <person name="Bulat T."/>
            <person name="Smidak R."/>
            <person name="Sarate P."/>
            <person name="Gangsoo J."/>
            <person name="Sialana F."/>
            <person name="Bilban M."/>
            <person name="Lubec G."/>
        </authorList>
    </citation>
    <scope>NUCLEOTIDE SEQUENCE</scope>
    <source>
        <tissue evidence="1">Skin</tissue>
    </source>
</reference>
<sequence length="50" mass="5641">MKCNSEHTINCERSVLIINSASNIIFFYNLPYSQSAVFTIKSATDGRDKI</sequence>
<dbReference type="EMBL" id="HACG01051378">
    <property type="protein sequence ID" value="CEK98249.1"/>
    <property type="molecule type" value="Transcribed_RNA"/>
</dbReference>
<gene>
    <name evidence="1" type="primary">ORF218191</name>
</gene>
<name>A0A0B7BYE5_9EUPU</name>